<dbReference type="EMBL" id="BARV01014683">
    <property type="protein sequence ID" value="GAI21951.1"/>
    <property type="molecule type" value="Genomic_DNA"/>
</dbReference>
<evidence type="ECO:0000256" key="1">
    <source>
        <dbReference type="SAM" id="Phobius"/>
    </source>
</evidence>
<name>X1MVC6_9ZZZZ</name>
<keyword evidence="1" id="KW-0472">Membrane</keyword>
<evidence type="ECO:0000313" key="2">
    <source>
        <dbReference type="EMBL" id="GAI21951.1"/>
    </source>
</evidence>
<feature type="non-terminal residue" evidence="2">
    <location>
        <position position="1"/>
    </location>
</feature>
<dbReference type="SUPFAM" id="SSF102114">
    <property type="entry name" value="Radical SAM enzymes"/>
    <property type="match status" value="1"/>
</dbReference>
<organism evidence="2">
    <name type="scientific">marine sediment metagenome</name>
    <dbReference type="NCBI Taxonomy" id="412755"/>
    <lineage>
        <taxon>unclassified sequences</taxon>
        <taxon>metagenomes</taxon>
        <taxon>ecological metagenomes</taxon>
    </lineage>
</organism>
<proteinExistence type="predicted"/>
<feature type="transmembrane region" description="Helical" evidence="1">
    <location>
        <begin position="39"/>
        <end position="59"/>
    </location>
</feature>
<reference evidence="2" key="1">
    <citation type="journal article" date="2014" name="Front. Microbiol.">
        <title>High frequency of phylogenetically diverse reductive dehalogenase-homologous genes in deep subseafloor sedimentary metagenomes.</title>
        <authorList>
            <person name="Kawai M."/>
            <person name="Futagami T."/>
            <person name="Toyoda A."/>
            <person name="Takaki Y."/>
            <person name="Nishi S."/>
            <person name="Hori S."/>
            <person name="Arai W."/>
            <person name="Tsubouchi T."/>
            <person name="Morono Y."/>
            <person name="Uchiyama I."/>
            <person name="Ito T."/>
            <person name="Fujiyama A."/>
            <person name="Inagaki F."/>
            <person name="Takami H."/>
        </authorList>
    </citation>
    <scope>NUCLEOTIDE SEQUENCE</scope>
    <source>
        <strain evidence="2">Expedition CK06-06</strain>
    </source>
</reference>
<accession>X1MVC6</accession>
<gene>
    <name evidence="2" type="ORF">S06H3_25501</name>
</gene>
<dbReference type="Gene3D" id="3.20.20.70">
    <property type="entry name" value="Aldolase class I"/>
    <property type="match status" value="1"/>
</dbReference>
<sequence length="61" mass="7122">NCLHCYINLPANDQEARSQELSFEEIRSIVDEAVEMGCLWWLITGGVKDHIVILFFYLLHQ</sequence>
<dbReference type="AlphaFoldDB" id="X1MVC6"/>
<dbReference type="InterPro" id="IPR058240">
    <property type="entry name" value="rSAM_sf"/>
</dbReference>
<protein>
    <recommendedName>
        <fullName evidence="3">Radical SAM core domain-containing protein</fullName>
    </recommendedName>
</protein>
<evidence type="ECO:0008006" key="3">
    <source>
        <dbReference type="Google" id="ProtNLM"/>
    </source>
</evidence>
<keyword evidence="1" id="KW-0812">Transmembrane</keyword>
<dbReference type="InterPro" id="IPR013785">
    <property type="entry name" value="Aldolase_TIM"/>
</dbReference>
<comment type="caution">
    <text evidence="2">The sequence shown here is derived from an EMBL/GenBank/DDBJ whole genome shotgun (WGS) entry which is preliminary data.</text>
</comment>
<keyword evidence="1" id="KW-1133">Transmembrane helix</keyword>